<protein>
    <submittedName>
        <fullName evidence="6">Helix-turn-helix domain-containing protein</fullName>
    </submittedName>
</protein>
<evidence type="ECO:0000313" key="6">
    <source>
        <dbReference type="EMBL" id="MCL6295073.1"/>
    </source>
</evidence>
<feature type="transmembrane region" description="Helical" evidence="4">
    <location>
        <begin position="176"/>
        <end position="196"/>
    </location>
</feature>
<dbReference type="Pfam" id="PF12833">
    <property type="entry name" value="HTH_18"/>
    <property type="match status" value="1"/>
</dbReference>
<keyword evidence="3" id="KW-0804">Transcription</keyword>
<evidence type="ECO:0000259" key="5">
    <source>
        <dbReference type="PROSITE" id="PS01124"/>
    </source>
</evidence>
<reference evidence="6" key="1">
    <citation type="submission" date="2022-05" db="EMBL/GenBank/DDBJ databases">
        <authorList>
            <person name="Park J.-S."/>
        </authorList>
    </citation>
    <scope>NUCLEOTIDE SEQUENCE</scope>
    <source>
        <strain evidence="6">2012CJ34-3</strain>
    </source>
</reference>
<organism evidence="6 7">
    <name type="scientific">Jejuia spongiicola</name>
    <dbReference type="NCBI Taxonomy" id="2942207"/>
    <lineage>
        <taxon>Bacteria</taxon>
        <taxon>Pseudomonadati</taxon>
        <taxon>Bacteroidota</taxon>
        <taxon>Flavobacteriia</taxon>
        <taxon>Flavobacteriales</taxon>
        <taxon>Flavobacteriaceae</taxon>
        <taxon>Jejuia</taxon>
    </lineage>
</organism>
<evidence type="ECO:0000256" key="4">
    <source>
        <dbReference type="SAM" id="Phobius"/>
    </source>
</evidence>
<dbReference type="PANTHER" id="PTHR43280">
    <property type="entry name" value="ARAC-FAMILY TRANSCRIPTIONAL REGULATOR"/>
    <property type="match status" value="1"/>
</dbReference>
<dbReference type="EMBL" id="JAMFLZ010000003">
    <property type="protein sequence ID" value="MCL6295073.1"/>
    <property type="molecule type" value="Genomic_DNA"/>
</dbReference>
<dbReference type="RefSeq" id="WP_249972827.1">
    <property type="nucleotide sequence ID" value="NZ_JAMFLZ010000003.1"/>
</dbReference>
<dbReference type="InterPro" id="IPR009057">
    <property type="entry name" value="Homeodomain-like_sf"/>
</dbReference>
<feature type="transmembrane region" description="Helical" evidence="4">
    <location>
        <begin position="131"/>
        <end position="155"/>
    </location>
</feature>
<proteinExistence type="predicted"/>
<evidence type="ECO:0000313" key="7">
    <source>
        <dbReference type="Proteomes" id="UP001165381"/>
    </source>
</evidence>
<sequence>MEINYNFISIIDLLGVIQGLLFGGMLLLLHSKKNRPTLYLGLFILLFSLEPIPNILNDLGLLQVYPHLELLPVHFHFLAYPLFYIYIQKISVFGNKTPSYWTLIPGILEVLIGIVIFLLPTHIKLSLKASLFAVVYFILGLGYSIWIGVLIIRWIQIHKKEIENQFSVIFQKQLNWARFFTYASIGFQLLLIINFFIDDKQWYYFIVVINVILIYWVSFKGIVQENITSLFSVFSQFDKEPLPNATTTKPIDTVSNTTTTAEVKQSEFMTSEVMSEIIETVETYIKNSQCFTKDNLTIIDIAEATNIHPKRISYALNNQKGVNFNTYINKFRVERAKELFENEGNNNLSVEGIGMEAGFHSKATFYGAFKKFEGCTPASFRNT</sequence>
<keyword evidence="2" id="KW-0238">DNA-binding</keyword>
<dbReference type="Proteomes" id="UP001165381">
    <property type="component" value="Unassembled WGS sequence"/>
</dbReference>
<feature type="transmembrane region" description="Helical" evidence="4">
    <location>
        <begin position="202"/>
        <end position="219"/>
    </location>
</feature>
<keyword evidence="4" id="KW-1133">Transmembrane helix</keyword>
<dbReference type="SMART" id="SM00342">
    <property type="entry name" value="HTH_ARAC"/>
    <property type="match status" value="1"/>
</dbReference>
<comment type="caution">
    <text evidence="6">The sequence shown here is derived from an EMBL/GenBank/DDBJ whole genome shotgun (WGS) entry which is preliminary data.</text>
</comment>
<dbReference type="PANTHER" id="PTHR43280:SF29">
    <property type="entry name" value="ARAC-FAMILY TRANSCRIPTIONAL REGULATOR"/>
    <property type="match status" value="1"/>
</dbReference>
<dbReference type="PROSITE" id="PS01124">
    <property type="entry name" value="HTH_ARAC_FAMILY_2"/>
    <property type="match status" value="1"/>
</dbReference>
<feature type="transmembrane region" description="Helical" evidence="4">
    <location>
        <begin position="99"/>
        <end position="119"/>
    </location>
</feature>
<feature type="domain" description="HTH araC/xylS-type" evidence="5">
    <location>
        <begin position="275"/>
        <end position="383"/>
    </location>
</feature>
<evidence type="ECO:0000256" key="1">
    <source>
        <dbReference type="ARBA" id="ARBA00023015"/>
    </source>
</evidence>
<dbReference type="SUPFAM" id="SSF46689">
    <property type="entry name" value="Homeodomain-like"/>
    <property type="match status" value="1"/>
</dbReference>
<dbReference type="InterPro" id="IPR018060">
    <property type="entry name" value="HTH_AraC"/>
</dbReference>
<keyword evidence="4" id="KW-0812">Transmembrane</keyword>
<gene>
    <name evidence="6" type="ORF">M3P09_08715</name>
</gene>
<name>A0ABT0QF50_9FLAO</name>
<feature type="transmembrane region" description="Helical" evidence="4">
    <location>
        <begin position="6"/>
        <end position="29"/>
    </location>
</feature>
<dbReference type="Gene3D" id="1.10.10.60">
    <property type="entry name" value="Homeodomain-like"/>
    <property type="match status" value="2"/>
</dbReference>
<feature type="transmembrane region" description="Helical" evidence="4">
    <location>
        <begin position="68"/>
        <end position="87"/>
    </location>
</feature>
<keyword evidence="7" id="KW-1185">Reference proteome</keyword>
<keyword evidence="4" id="KW-0472">Membrane</keyword>
<evidence type="ECO:0000256" key="2">
    <source>
        <dbReference type="ARBA" id="ARBA00023125"/>
    </source>
</evidence>
<evidence type="ECO:0000256" key="3">
    <source>
        <dbReference type="ARBA" id="ARBA00023163"/>
    </source>
</evidence>
<feature type="transmembrane region" description="Helical" evidence="4">
    <location>
        <begin position="36"/>
        <end position="56"/>
    </location>
</feature>
<keyword evidence="1" id="KW-0805">Transcription regulation</keyword>
<accession>A0ABT0QF50</accession>